<dbReference type="InterPro" id="IPR000531">
    <property type="entry name" value="Beta-barrel_TonB"/>
</dbReference>
<keyword evidence="4" id="KW-0798">TonB box</keyword>
<dbReference type="InterPro" id="IPR010104">
    <property type="entry name" value="TonB_rcpt_bac"/>
</dbReference>
<keyword evidence="3" id="KW-0998">Cell outer membrane</keyword>
<dbReference type="SUPFAM" id="SSF56935">
    <property type="entry name" value="Porins"/>
    <property type="match status" value="1"/>
</dbReference>
<dbReference type="InterPro" id="IPR036942">
    <property type="entry name" value="Beta-barrel_TonB_sf"/>
</dbReference>
<keyword evidence="2 4" id="KW-0472">Membrane</keyword>
<dbReference type="Gene3D" id="2.40.170.20">
    <property type="entry name" value="TonB-dependent receptor, beta-barrel domain"/>
    <property type="match status" value="1"/>
</dbReference>
<dbReference type="Proteomes" id="UP001467690">
    <property type="component" value="Unassembled WGS sequence"/>
</dbReference>
<dbReference type="InterPro" id="IPR012910">
    <property type="entry name" value="Plug_dom"/>
</dbReference>
<protein>
    <submittedName>
        <fullName evidence="7">TonB-dependent receptor</fullName>
    </submittedName>
</protein>
<comment type="similarity">
    <text evidence="4">Belongs to the TonB-dependent receptor family.</text>
</comment>
<dbReference type="RefSeq" id="WP_350401384.1">
    <property type="nucleotide sequence ID" value="NZ_JBELOE010000150.1"/>
</dbReference>
<dbReference type="PANTHER" id="PTHR40980:SF3">
    <property type="entry name" value="TONB-DEPENDENT RECEPTOR-LIKE BETA-BARREL DOMAIN-CONTAINING PROTEIN"/>
    <property type="match status" value="1"/>
</dbReference>
<accession>A0ABV1RFT9</accession>
<sequence length="1061" mass="119898">MRDIVQNVAKSARLQVFIKDDLVQGIWIEPTQAPNTEEFIDEILKNTDLTAYWLSDHSFVIQKKAIIETTENSSGILHQLSDVVISNDKAPIEVININGFRMSLRQSLQRKRFAEQIIDVVTRQDIGKLPDTTIADSLQRITGVQVGRSAGEGATINIRGMPQVTMLLNGEQMLSSGSITSLQPELIDIPSSLISSLEVIKSSSSSENYTGVSGAINLRSYRPFDFKDGFSIASTVETNWGNEWEIPGNQLFLLGVHNDNDLGVALSLSSGHVELANHQWGTAGDSWWRSVEESSGFQGNGNAINDYTDDGDDNDSLMVSQGHAANNSTINRDRFGASFTLQYQPNDAWNTIFDALYTDMKQQERTTELRVDQGWTNEWSWYLPETFIEFPDFYHDGNLAIMQQGTLQARSIVAHSTSIQTKRRSLNTNLEVAYESELFSNNIRMLYSNAETSLTNNAADAWLTDGSSINARHYSEAGSVYVNPNGYSGTPAVNAFGDIILDTDGKPSYTVYPVKIDYRAKHVDWQLPHIDNGSFGHSLSRYGLVSTNSGRNYDDTAELAVVRNDLKFDSNFREITSLSLGFRYAKKSVTRSFYDYVAPFTSSNGNTMYARWKDSKQVFADTGLAYTPLNNFEQLPENWLVQVEEFGGAKGIPPIWFVNPEVMDNALSFQNNLYPGNVRAEYPSESYQITEAIGDFYFKLNFTGSWFDYLDYKANFGLVYKDTRLNTLRYTAGSPTLPLNINSTPYTRGPGTQAPKQNSRIYESGHRKLLPVFNLALMPEDQFIVRLGASKRQLIRDGSQLGRGLTINYRRDASTPSLFIAHSAAQQGNPLLAPWQSTNFDLSFEWYFNKDGLLSLGAFLMEIQSFTEQTTHTLANISDSDGIIRNEKIPVNSIVEGAGGSINGLELNFNTSLDWFSSTLKYWGLMFNYTWSSSESSNTDYYDKILPVQDNSEHQINTIVWYEQEKWQARLAWNYRSETFLGKMFVLDPDTNLSRPFARWQSATHYLDFSISYRLNDQIKLYLNGNNITKQPLETWLQWPELVDKYKVQEARYAFGVQLKF</sequence>
<keyword evidence="7" id="KW-0675">Receptor</keyword>
<evidence type="ECO:0000313" key="7">
    <source>
        <dbReference type="EMBL" id="MER2491792.1"/>
    </source>
</evidence>
<dbReference type="NCBIfam" id="TIGR01782">
    <property type="entry name" value="TonB-Xanth-Caul"/>
    <property type="match status" value="1"/>
</dbReference>
<reference evidence="7 8" key="1">
    <citation type="submission" date="2024-06" db="EMBL/GenBank/DDBJ databases">
        <authorList>
            <person name="Chen R.Y."/>
        </authorList>
    </citation>
    <scope>NUCLEOTIDE SEQUENCE [LARGE SCALE GENOMIC DNA]</scope>
    <source>
        <strain evidence="7 8">D2</strain>
    </source>
</reference>
<keyword evidence="8" id="KW-1185">Reference proteome</keyword>
<evidence type="ECO:0000313" key="8">
    <source>
        <dbReference type="Proteomes" id="UP001467690"/>
    </source>
</evidence>
<dbReference type="PANTHER" id="PTHR40980">
    <property type="entry name" value="PLUG DOMAIN-CONTAINING PROTEIN"/>
    <property type="match status" value="1"/>
</dbReference>
<evidence type="ECO:0000256" key="2">
    <source>
        <dbReference type="ARBA" id="ARBA00023136"/>
    </source>
</evidence>
<dbReference type="Pfam" id="PF07715">
    <property type="entry name" value="Plug"/>
    <property type="match status" value="1"/>
</dbReference>
<dbReference type="InterPro" id="IPR037066">
    <property type="entry name" value="Plug_dom_sf"/>
</dbReference>
<dbReference type="Pfam" id="PF00593">
    <property type="entry name" value="TonB_dep_Rec_b-barrel"/>
    <property type="match status" value="1"/>
</dbReference>
<dbReference type="EMBL" id="JBELOE010000150">
    <property type="protein sequence ID" value="MER2491792.1"/>
    <property type="molecule type" value="Genomic_DNA"/>
</dbReference>
<organism evidence="7 8">
    <name type="scientific">Catenovulum sediminis</name>
    <dbReference type="NCBI Taxonomy" id="1740262"/>
    <lineage>
        <taxon>Bacteria</taxon>
        <taxon>Pseudomonadati</taxon>
        <taxon>Pseudomonadota</taxon>
        <taxon>Gammaproteobacteria</taxon>
        <taxon>Alteromonadales</taxon>
        <taxon>Alteromonadaceae</taxon>
        <taxon>Catenovulum</taxon>
    </lineage>
</organism>
<evidence type="ECO:0000256" key="4">
    <source>
        <dbReference type="RuleBase" id="RU003357"/>
    </source>
</evidence>
<name>A0ABV1RFT9_9ALTE</name>
<evidence type="ECO:0000259" key="5">
    <source>
        <dbReference type="Pfam" id="PF00593"/>
    </source>
</evidence>
<dbReference type="Gene3D" id="2.170.130.10">
    <property type="entry name" value="TonB-dependent receptor, plug domain"/>
    <property type="match status" value="1"/>
</dbReference>
<evidence type="ECO:0000256" key="1">
    <source>
        <dbReference type="ARBA" id="ARBA00004442"/>
    </source>
</evidence>
<evidence type="ECO:0000256" key="3">
    <source>
        <dbReference type="ARBA" id="ARBA00023237"/>
    </source>
</evidence>
<proteinExistence type="inferred from homology"/>
<gene>
    <name evidence="7" type="ORF">ABS311_07835</name>
</gene>
<feature type="domain" description="TonB-dependent receptor plug" evidence="6">
    <location>
        <begin position="112"/>
        <end position="208"/>
    </location>
</feature>
<comment type="subcellular location">
    <subcellularLocation>
        <location evidence="1 4">Cell outer membrane</location>
    </subcellularLocation>
</comment>
<comment type="caution">
    <text evidence="7">The sequence shown here is derived from an EMBL/GenBank/DDBJ whole genome shotgun (WGS) entry which is preliminary data.</text>
</comment>
<evidence type="ECO:0000259" key="6">
    <source>
        <dbReference type="Pfam" id="PF07715"/>
    </source>
</evidence>
<feature type="domain" description="TonB-dependent receptor-like beta-barrel" evidence="5">
    <location>
        <begin position="531"/>
        <end position="1028"/>
    </location>
</feature>